<evidence type="ECO:0000313" key="3">
    <source>
        <dbReference type="Proteomes" id="UP000585474"/>
    </source>
</evidence>
<feature type="chain" id="PRO_5029841727" evidence="1">
    <location>
        <begin position="24"/>
        <end position="333"/>
    </location>
</feature>
<dbReference type="AlphaFoldDB" id="A0A7J0EDU8"/>
<dbReference type="Proteomes" id="UP000585474">
    <property type="component" value="Unassembled WGS sequence"/>
</dbReference>
<organism evidence="2 3">
    <name type="scientific">Actinidia rufa</name>
    <dbReference type="NCBI Taxonomy" id="165716"/>
    <lineage>
        <taxon>Eukaryota</taxon>
        <taxon>Viridiplantae</taxon>
        <taxon>Streptophyta</taxon>
        <taxon>Embryophyta</taxon>
        <taxon>Tracheophyta</taxon>
        <taxon>Spermatophyta</taxon>
        <taxon>Magnoliopsida</taxon>
        <taxon>eudicotyledons</taxon>
        <taxon>Gunneridae</taxon>
        <taxon>Pentapetalae</taxon>
        <taxon>asterids</taxon>
        <taxon>Ericales</taxon>
        <taxon>Actinidiaceae</taxon>
        <taxon>Actinidia</taxon>
    </lineage>
</organism>
<reference evidence="2 3" key="1">
    <citation type="submission" date="2019-07" db="EMBL/GenBank/DDBJ databases">
        <title>De Novo Assembly of kiwifruit Actinidia rufa.</title>
        <authorList>
            <person name="Sugita-Konishi S."/>
            <person name="Sato K."/>
            <person name="Mori E."/>
            <person name="Abe Y."/>
            <person name="Kisaki G."/>
            <person name="Hamano K."/>
            <person name="Suezawa K."/>
            <person name="Otani M."/>
            <person name="Fukuda T."/>
            <person name="Manabe T."/>
            <person name="Gomi K."/>
            <person name="Tabuchi M."/>
            <person name="Akimitsu K."/>
            <person name="Kataoka I."/>
        </authorList>
    </citation>
    <scope>NUCLEOTIDE SEQUENCE [LARGE SCALE GENOMIC DNA]</scope>
    <source>
        <strain evidence="3">cv. Fuchu</strain>
    </source>
</reference>
<comment type="caution">
    <text evidence="2">The sequence shown here is derived from an EMBL/GenBank/DDBJ whole genome shotgun (WGS) entry which is preliminary data.</text>
</comment>
<sequence>MSSKLSIIGRLLIFLCMSRSISTVSIIRLKSSEGSNSLHRASKSRLCNVKSSTWKVLELSSTRTFPKLKSRKKASPQACRVMPLLNLQIVGKKEGYDADASSRVEPSSSEAPLKCKRKELTAGPSKKSKKKARGYKLGLPPFFEWECQVLKTEFSIVKLPKDYDTNLALVSTVMLPKDVTDLIEEGLKEIRDLLMMQQSLKKASAISKRDASNAVVSKAQGEVATLKEQLDKSPGITGGTQEDHQWPYLQTGVQSGVKPTEPPQAYSSLVLLGFNEEEMLEEEANEILDKNPEVVSKLGQEAAEDGIIIAEDGATAVEGGLDVKEANLSYDLY</sequence>
<name>A0A7J0EDU8_9ERIC</name>
<feature type="signal peptide" evidence="1">
    <location>
        <begin position="1"/>
        <end position="23"/>
    </location>
</feature>
<keyword evidence="1" id="KW-0732">Signal</keyword>
<accession>A0A7J0EDU8</accession>
<dbReference type="EMBL" id="BJWL01000003">
    <property type="protein sequence ID" value="GFY84664.1"/>
    <property type="molecule type" value="Genomic_DNA"/>
</dbReference>
<protein>
    <submittedName>
        <fullName evidence="2">Uncharacterized protein</fullName>
    </submittedName>
</protein>
<evidence type="ECO:0000313" key="2">
    <source>
        <dbReference type="EMBL" id="GFY84664.1"/>
    </source>
</evidence>
<gene>
    <name evidence="2" type="ORF">Acr_03g0014380</name>
</gene>
<keyword evidence="3" id="KW-1185">Reference proteome</keyword>
<proteinExistence type="predicted"/>
<evidence type="ECO:0000256" key="1">
    <source>
        <dbReference type="SAM" id="SignalP"/>
    </source>
</evidence>